<dbReference type="EMBL" id="GG745343">
    <property type="protein sequence ID" value="KNE63880.1"/>
    <property type="molecule type" value="Genomic_DNA"/>
</dbReference>
<dbReference type="PANTHER" id="PTHR18916:SF93">
    <property type="entry name" value="RESTIN HOMOLOG"/>
    <property type="match status" value="1"/>
</dbReference>
<dbReference type="SUPFAM" id="SSF74924">
    <property type="entry name" value="Cap-Gly domain"/>
    <property type="match status" value="1"/>
</dbReference>
<dbReference type="eggNOG" id="KOG4568">
    <property type="taxonomic scope" value="Eukaryota"/>
</dbReference>
<keyword evidence="5" id="KW-1185">Reference proteome</keyword>
<dbReference type="Gene3D" id="1.10.287.1490">
    <property type="match status" value="1"/>
</dbReference>
<dbReference type="Pfam" id="PF01302">
    <property type="entry name" value="CAP_GLY"/>
    <property type="match status" value="1"/>
</dbReference>
<evidence type="ECO:0000256" key="1">
    <source>
        <dbReference type="SAM" id="Coils"/>
    </source>
</evidence>
<dbReference type="Gene3D" id="2.30.30.190">
    <property type="entry name" value="CAP Gly-rich-like domain"/>
    <property type="match status" value="1"/>
</dbReference>
<feature type="region of interest" description="Disordered" evidence="2">
    <location>
        <begin position="270"/>
        <end position="313"/>
    </location>
</feature>
<dbReference type="VEuPathDB" id="FungiDB:AMAG_19083"/>
<proteinExistence type="predicted"/>
<dbReference type="InterPro" id="IPR036859">
    <property type="entry name" value="CAP-Gly_dom_sf"/>
</dbReference>
<dbReference type="OrthoDB" id="2130750at2759"/>
<feature type="coiled-coil region" evidence="1">
    <location>
        <begin position="440"/>
        <end position="495"/>
    </location>
</feature>
<dbReference type="PROSITE" id="PS00845">
    <property type="entry name" value="CAP_GLY_1"/>
    <property type="match status" value="1"/>
</dbReference>
<evidence type="ECO:0000256" key="2">
    <source>
        <dbReference type="SAM" id="MobiDB-lite"/>
    </source>
</evidence>
<feature type="coiled-coil region" evidence="1">
    <location>
        <begin position="381"/>
        <end position="415"/>
    </location>
</feature>
<dbReference type="Proteomes" id="UP000054350">
    <property type="component" value="Unassembled WGS sequence"/>
</dbReference>
<dbReference type="PROSITE" id="PS50245">
    <property type="entry name" value="CAP_GLY_2"/>
    <property type="match status" value="1"/>
</dbReference>
<protein>
    <recommendedName>
        <fullName evidence="3">CAP-Gly domain-containing protein</fullName>
    </recommendedName>
</protein>
<evidence type="ECO:0000259" key="3">
    <source>
        <dbReference type="PROSITE" id="PS50245"/>
    </source>
</evidence>
<evidence type="ECO:0000313" key="4">
    <source>
        <dbReference type="EMBL" id="KNE63880.1"/>
    </source>
</evidence>
<feature type="compositionally biased region" description="Low complexity" evidence="2">
    <location>
        <begin position="270"/>
        <end position="286"/>
    </location>
</feature>
<dbReference type="PANTHER" id="PTHR18916">
    <property type="entry name" value="DYNACTIN 1-RELATED MICROTUBULE-BINDING"/>
    <property type="match status" value="1"/>
</dbReference>
<organism evidence="4 5">
    <name type="scientific">Allomyces macrogynus (strain ATCC 38327)</name>
    <name type="common">Allomyces javanicus var. macrogynus</name>
    <dbReference type="NCBI Taxonomy" id="578462"/>
    <lineage>
        <taxon>Eukaryota</taxon>
        <taxon>Fungi</taxon>
        <taxon>Fungi incertae sedis</taxon>
        <taxon>Blastocladiomycota</taxon>
        <taxon>Blastocladiomycetes</taxon>
        <taxon>Blastocladiales</taxon>
        <taxon>Blastocladiaceae</taxon>
        <taxon>Allomyces</taxon>
    </lineage>
</organism>
<sequence>MPLSMPAPMAAVGNKLRVGDRVHVPTTGQAGTLRYLGPTHFRPGIWAGIALDIVGAGKNDGSVGGQAYFECPPDTGPPPGTPRTRWSASSSASDSGNGGGQQGSGYLTPPSGMMSPRTAAAPTTPGTGSISRLSRPSFSHPNGASPSPLLAPGSTSGLSAGRRTPPPPLALSHAPRTPATPTPSARPTSYHGIPTAPEPMSPSRASKRLTLSHAPPSLDGSHADGPMLSPTLSQSSAAHSVVHAGSAYALAHPMPPLPNAAVARSVISAAAPGSPTPSASRRSLAGAAGGPVSRRASGTSSFSGGKEPGTDLQSKADQLEAENRILKLDLEQARATSAISQLMQGDQVASQVADLEAALRQAQVAHDARVAELQQSNASKLAALESMVSELQTSLAEKNQAIHDQSEQLARMQVELTSKAIMATELDDIAQTISVLETDAQHKQVRASQLDKELQDAKEALAAKEAAAAVLEKDKKRVEADLDRAKVRVEALERDLADKVAWMDEYMKEGEGRVEMVAKLHQDIKAKGDKIQALTVDLDHARADVQTAQAAVDDWKQQCEKVKADKALVEARVASLQQQITKVQADLAARETELAAKDAELTQLLAKYDALQATVAQRDQRVADLVAVEAEAVALRSQVADLNAVAAARAAQDEERKAAVAQLKADMAALQAQIDVQANELDSLKRAPEEQGAPHGRARARPRCEKAAHRAAAGRR</sequence>
<dbReference type="OMA" id="KWCAVCE"/>
<feature type="compositionally biased region" description="Polar residues" evidence="2">
    <location>
        <begin position="129"/>
        <end position="145"/>
    </location>
</feature>
<gene>
    <name evidence="4" type="ORF">AMAG_19083</name>
</gene>
<dbReference type="SMART" id="SM01052">
    <property type="entry name" value="CAP_GLY"/>
    <property type="match status" value="1"/>
</dbReference>
<keyword evidence="1" id="KW-0175">Coiled coil</keyword>
<feature type="compositionally biased region" description="Low complexity" evidence="2">
    <location>
        <begin position="82"/>
        <end position="95"/>
    </location>
</feature>
<dbReference type="STRING" id="578462.A0A0L0SNA5"/>
<feature type="domain" description="CAP-Gly" evidence="3">
    <location>
        <begin position="37"/>
        <end position="76"/>
    </location>
</feature>
<dbReference type="AlphaFoldDB" id="A0A0L0SNA5"/>
<accession>A0A0L0SNA5</accession>
<feature type="region of interest" description="Disordered" evidence="2">
    <location>
        <begin position="681"/>
        <end position="716"/>
    </location>
</feature>
<name>A0A0L0SNA5_ALLM3</name>
<reference evidence="5" key="2">
    <citation type="submission" date="2009-11" db="EMBL/GenBank/DDBJ databases">
        <title>The Genome Sequence of Allomyces macrogynus strain ATCC 38327.</title>
        <authorList>
            <consortium name="The Broad Institute Genome Sequencing Platform"/>
            <person name="Russ C."/>
            <person name="Cuomo C."/>
            <person name="Shea T."/>
            <person name="Young S.K."/>
            <person name="Zeng Q."/>
            <person name="Koehrsen M."/>
            <person name="Haas B."/>
            <person name="Borodovsky M."/>
            <person name="Guigo R."/>
            <person name="Alvarado L."/>
            <person name="Berlin A."/>
            <person name="Borenstein D."/>
            <person name="Chen Z."/>
            <person name="Engels R."/>
            <person name="Freedman E."/>
            <person name="Gellesch M."/>
            <person name="Goldberg J."/>
            <person name="Griggs A."/>
            <person name="Gujja S."/>
            <person name="Heiman D."/>
            <person name="Hepburn T."/>
            <person name="Howarth C."/>
            <person name="Jen D."/>
            <person name="Larson L."/>
            <person name="Lewis B."/>
            <person name="Mehta T."/>
            <person name="Park D."/>
            <person name="Pearson M."/>
            <person name="Roberts A."/>
            <person name="Saif S."/>
            <person name="Shenoy N."/>
            <person name="Sisk P."/>
            <person name="Stolte C."/>
            <person name="Sykes S."/>
            <person name="Walk T."/>
            <person name="White J."/>
            <person name="Yandava C."/>
            <person name="Burger G."/>
            <person name="Gray M.W."/>
            <person name="Holland P.W.H."/>
            <person name="King N."/>
            <person name="Lang F.B.F."/>
            <person name="Roger A.J."/>
            <person name="Ruiz-Trillo I."/>
            <person name="Lander E."/>
            <person name="Nusbaum C."/>
        </authorList>
    </citation>
    <scope>NUCLEOTIDE SEQUENCE [LARGE SCALE GENOMIC DNA]</scope>
    <source>
        <strain evidence="5">ATCC 38327</strain>
    </source>
</reference>
<feature type="compositionally biased region" description="Low complexity" evidence="2">
    <location>
        <begin position="174"/>
        <end position="189"/>
    </location>
</feature>
<feature type="compositionally biased region" description="Low complexity" evidence="2">
    <location>
        <begin position="118"/>
        <end position="128"/>
    </location>
</feature>
<feature type="region of interest" description="Disordered" evidence="2">
    <location>
        <begin position="65"/>
        <end position="234"/>
    </location>
</feature>
<evidence type="ECO:0000313" key="5">
    <source>
        <dbReference type="Proteomes" id="UP000054350"/>
    </source>
</evidence>
<dbReference type="InterPro" id="IPR000938">
    <property type="entry name" value="CAP-Gly_domain"/>
</dbReference>
<reference evidence="4 5" key="1">
    <citation type="submission" date="2009-11" db="EMBL/GenBank/DDBJ databases">
        <title>Annotation of Allomyces macrogynus ATCC 38327.</title>
        <authorList>
            <consortium name="The Broad Institute Genome Sequencing Platform"/>
            <person name="Russ C."/>
            <person name="Cuomo C."/>
            <person name="Burger G."/>
            <person name="Gray M.W."/>
            <person name="Holland P.W.H."/>
            <person name="King N."/>
            <person name="Lang F.B.F."/>
            <person name="Roger A.J."/>
            <person name="Ruiz-Trillo I."/>
            <person name="Young S.K."/>
            <person name="Zeng Q."/>
            <person name="Gargeya S."/>
            <person name="Fitzgerald M."/>
            <person name="Haas B."/>
            <person name="Abouelleil A."/>
            <person name="Alvarado L."/>
            <person name="Arachchi H.M."/>
            <person name="Berlin A."/>
            <person name="Chapman S.B."/>
            <person name="Gearin G."/>
            <person name="Goldberg J."/>
            <person name="Griggs A."/>
            <person name="Gujja S."/>
            <person name="Hansen M."/>
            <person name="Heiman D."/>
            <person name="Howarth C."/>
            <person name="Larimer J."/>
            <person name="Lui A."/>
            <person name="MacDonald P.J.P."/>
            <person name="McCowen C."/>
            <person name="Montmayeur A."/>
            <person name="Murphy C."/>
            <person name="Neiman D."/>
            <person name="Pearson M."/>
            <person name="Priest M."/>
            <person name="Roberts A."/>
            <person name="Saif S."/>
            <person name="Shea T."/>
            <person name="Sisk P."/>
            <person name="Stolte C."/>
            <person name="Sykes S."/>
            <person name="Wortman J."/>
            <person name="Nusbaum C."/>
            <person name="Birren B."/>
        </authorList>
    </citation>
    <scope>NUCLEOTIDE SEQUENCE [LARGE SCALE GENOMIC DNA]</scope>
    <source>
        <strain evidence="4 5">ATCC 38327</strain>
    </source>
</reference>